<organism evidence="2 3">
    <name type="scientific">Cohnella hashimotonis</name>
    <dbReference type="NCBI Taxonomy" id="2826895"/>
    <lineage>
        <taxon>Bacteria</taxon>
        <taxon>Bacillati</taxon>
        <taxon>Bacillota</taxon>
        <taxon>Bacilli</taxon>
        <taxon>Bacillales</taxon>
        <taxon>Paenibacillaceae</taxon>
        <taxon>Cohnella</taxon>
    </lineage>
</organism>
<dbReference type="EMBL" id="JAGRPV010000001">
    <property type="protein sequence ID" value="MDI4647697.1"/>
    <property type="molecule type" value="Genomic_DNA"/>
</dbReference>
<keyword evidence="3" id="KW-1185">Reference proteome</keyword>
<gene>
    <name evidence="2" type="ORF">KB449_22285</name>
</gene>
<comment type="caution">
    <text evidence="2">The sequence shown here is derived from an EMBL/GenBank/DDBJ whole genome shotgun (WGS) entry which is preliminary data.</text>
</comment>
<keyword evidence="1" id="KW-0472">Membrane</keyword>
<evidence type="ECO:0000313" key="2">
    <source>
        <dbReference type="EMBL" id="MDI4647697.1"/>
    </source>
</evidence>
<keyword evidence="1" id="KW-0812">Transmembrane</keyword>
<proteinExistence type="predicted"/>
<reference evidence="2" key="1">
    <citation type="submission" date="2023-04" db="EMBL/GenBank/DDBJ databases">
        <title>Comparative genomic analysis of Cohnella hashimotonis sp. nov., isolated from the International Space Station.</title>
        <authorList>
            <person name="Venkateswaran K."/>
            <person name="Simpson A."/>
        </authorList>
    </citation>
    <scope>NUCLEOTIDE SEQUENCE</scope>
    <source>
        <strain evidence="2">F6_2S_P_1</strain>
    </source>
</reference>
<feature type="transmembrane region" description="Helical" evidence="1">
    <location>
        <begin position="45"/>
        <end position="63"/>
    </location>
</feature>
<accession>A0ABT6TPD8</accession>
<evidence type="ECO:0008006" key="4">
    <source>
        <dbReference type="Google" id="ProtNLM"/>
    </source>
</evidence>
<dbReference type="RefSeq" id="WP_282910447.1">
    <property type="nucleotide sequence ID" value="NZ_JAGRPV010000001.1"/>
</dbReference>
<evidence type="ECO:0000256" key="1">
    <source>
        <dbReference type="SAM" id="Phobius"/>
    </source>
</evidence>
<name>A0ABT6TPD8_9BACL</name>
<protein>
    <recommendedName>
        <fullName evidence="4">5-bromo-4-chloroindolyl phosphate hydrolysis protein</fullName>
    </recommendedName>
</protein>
<sequence>MVAKNYLKMLGVVVGAALVNILALSPAFAGVSIGGSAFETALGVTLLAASAIAIIYGSYNWLYKSSIVLASAKPIKTREDYANALAPYGKVRVLAEDIALALEQMNRMDKKKATLLKVLHQRFDPAEMSFSKFSGVADEVENLFYLNIKSVLNRLGVFDEAEYERVMTRKSARYSPKLLQEKTDFYNDYMSYIKHAIGTNEEMLLQLDKLLLEISRLDSIEPGDIEQMPAMVEIDSLIKQTKYYKQ</sequence>
<dbReference type="Proteomes" id="UP001161691">
    <property type="component" value="Unassembled WGS sequence"/>
</dbReference>
<keyword evidence="1" id="KW-1133">Transmembrane helix</keyword>
<evidence type="ECO:0000313" key="3">
    <source>
        <dbReference type="Proteomes" id="UP001161691"/>
    </source>
</evidence>